<organism evidence="3 4">
    <name type="scientific">Candidatus Pullichristensenella excrementigallinarum</name>
    <dbReference type="NCBI Taxonomy" id="2840907"/>
    <lineage>
        <taxon>Bacteria</taxon>
        <taxon>Bacillati</taxon>
        <taxon>Bacillota</taxon>
        <taxon>Clostridia</taxon>
        <taxon>Candidatus Pullichristensenella</taxon>
    </lineage>
</organism>
<proteinExistence type="predicted"/>
<evidence type="ECO:0000256" key="1">
    <source>
        <dbReference type="SAM" id="Coils"/>
    </source>
</evidence>
<dbReference type="EMBL" id="DVMU01000088">
    <property type="protein sequence ID" value="HIU33702.1"/>
    <property type="molecule type" value="Genomic_DNA"/>
</dbReference>
<reference evidence="3" key="1">
    <citation type="submission" date="2020-10" db="EMBL/GenBank/DDBJ databases">
        <authorList>
            <person name="Gilroy R."/>
        </authorList>
    </citation>
    <scope>NUCLEOTIDE SEQUENCE</scope>
    <source>
        <strain evidence="3">ChiHcec3-11533</strain>
    </source>
</reference>
<keyword evidence="2" id="KW-0472">Membrane</keyword>
<dbReference type="SUPFAM" id="SSF109998">
    <property type="entry name" value="Triger factor/SurA peptide-binding domain-like"/>
    <property type="match status" value="1"/>
</dbReference>
<dbReference type="SUPFAM" id="SSF54534">
    <property type="entry name" value="FKBP-like"/>
    <property type="match status" value="1"/>
</dbReference>
<comment type="caution">
    <text evidence="3">The sequence shown here is derived from an EMBL/GenBank/DDBJ whole genome shotgun (WGS) entry which is preliminary data.</text>
</comment>
<accession>A0A9D1LCI2</accession>
<dbReference type="InterPro" id="IPR027304">
    <property type="entry name" value="Trigger_fact/SurA_dom_sf"/>
</dbReference>
<evidence type="ECO:0008006" key="5">
    <source>
        <dbReference type="Google" id="ProtNLM"/>
    </source>
</evidence>
<sequence>MANKPTQPNSTRKGRRRRRGVPKALAILMIVLALAVGGGLGYGFGNHNAVRSSEANVLAVQEELDRANARITDLETVLELMDVDPQDDFMNYVSGVSDEAINALAGEDQPAVNNDVLVDDSSLLSGDGAENVADPSQSEPVVVAEFDGGTLMSDEVLAAYDQAMSQLMLATADASQMADSVMQSVMESLVSEKIYYAKAEELGLTTYTEEDEAAIAAEAEAQFEDNIAMMLDFVTQEGDTPEQAREAAIQSLEENDGVTLDSLKEEIRENYWLTKLKDYVTQDVTVSQEEIDAAYDQLLEEQQALFTANADEYEFARDSGQLVVYNLEGYRTFKPIFLALDADASYRCQEIYSQIESLDPEADAEEIEQLNQELDTLFASLESTAEEIQDRINDGADFDSLIAEYGDDTRILEEPYKTTGYYVCESTTLYAPEIVSAVMALDTIGSVSEPVRCSDGLYILRYTSDVTPGPVNMQLVQADLEAETLESLKFDAYDAQAREWVEEANVVYHPEVLQ</sequence>
<dbReference type="Proteomes" id="UP000824072">
    <property type="component" value="Unassembled WGS sequence"/>
</dbReference>
<gene>
    <name evidence="3" type="ORF">IAB02_03990</name>
</gene>
<feature type="coiled-coil region" evidence="1">
    <location>
        <begin position="364"/>
        <end position="391"/>
    </location>
</feature>
<dbReference type="PANTHER" id="PTHR47245:SF2">
    <property type="entry name" value="PEPTIDYL-PROLYL CIS-TRANS ISOMERASE HP_0175-RELATED"/>
    <property type="match status" value="1"/>
</dbReference>
<dbReference type="InterPro" id="IPR050245">
    <property type="entry name" value="PrsA_foldase"/>
</dbReference>
<name>A0A9D1LCI2_9FIRM</name>
<keyword evidence="1" id="KW-0175">Coiled coil</keyword>
<evidence type="ECO:0000313" key="4">
    <source>
        <dbReference type="Proteomes" id="UP000824072"/>
    </source>
</evidence>
<dbReference type="PANTHER" id="PTHR47245">
    <property type="entry name" value="PEPTIDYLPROLYL ISOMERASE"/>
    <property type="match status" value="1"/>
</dbReference>
<keyword evidence="2" id="KW-1133">Transmembrane helix</keyword>
<evidence type="ECO:0000313" key="3">
    <source>
        <dbReference type="EMBL" id="HIU33702.1"/>
    </source>
</evidence>
<dbReference type="InterPro" id="IPR046357">
    <property type="entry name" value="PPIase_dom_sf"/>
</dbReference>
<dbReference type="Gene3D" id="3.10.50.40">
    <property type="match status" value="1"/>
</dbReference>
<protein>
    <recommendedName>
        <fullName evidence="5">PpiC domain-containing protein</fullName>
    </recommendedName>
</protein>
<dbReference type="AlphaFoldDB" id="A0A9D1LCI2"/>
<dbReference type="Gene3D" id="1.10.4030.10">
    <property type="entry name" value="Porin chaperone SurA, peptide-binding domain"/>
    <property type="match status" value="1"/>
</dbReference>
<feature type="transmembrane region" description="Helical" evidence="2">
    <location>
        <begin position="21"/>
        <end position="44"/>
    </location>
</feature>
<dbReference type="GO" id="GO:0003755">
    <property type="term" value="F:peptidyl-prolyl cis-trans isomerase activity"/>
    <property type="evidence" value="ECO:0007669"/>
    <property type="project" value="InterPro"/>
</dbReference>
<evidence type="ECO:0000256" key="2">
    <source>
        <dbReference type="SAM" id="Phobius"/>
    </source>
</evidence>
<feature type="coiled-coil region" evidence="1">
    <location>
        <begin position="50"/>
        <end position="77"/>
    </location>
</feature>
<reference evidence="3" key="2">
    <citation type="journal article" date="2021" name="PeerJ">
        <title>Extensive microbial diversity within the chicken gut microbiome revealed by metagenomics and culture.</title>
        <authorList>
            <person name="Gilroy R."/>
            <person name="Ravi A."/>
            <person name="Getino M."/>
            <person name="Pursley I."/>
            <person name="Horton D.L."/>
            <person name="Alikhan N.F."/>
            <person name="Baker D."/>
            <person name="Gharbi K."/>
            <person name="Hall N."/>
            <person name="Watson M."/>
            <person name="Adriaenssens E.M."/>
            <person name="Foster-Nyarko E."/>
            <person name="Jarju S."/>
            <person name="Secka A."/>
            <person name="Antonio M."/>
            <person name="Oren A."/>
            <person name="Chaudhuri R.R."/>
            <person name="La Ragione R."/>
            <person name="Hildebrand F."/>
            <person name="Pallen M.J."/>
        </authorList>
    </citation>
    <scope>NUCLEOTIDE SEQUENCE</scope>
    <source>
        <strain evidence="3">ChiHcec3-11533</strain>
    </source>
</reference>
<keyword evidence="2" id="KW-0812">Transmembrane</keyword>